<organism evidence="1 2">
    <name type="scientific">Clostridium bovifaecis</name>
    <dbReference type="NCBI Taxonomy" id="2184719"/>
    <lineage>
        <taxon>Bacteria</taxon>
        <taxon>Bacillati</taxon>
        <taxon>Bacillota</taxon>
        <taxon>Clostridia</taxon>
        <taxon>Eubacteriales</taxon>
        <taxon>Clostridiaceae</taxon>
        <taxon>Clostridium</taxon>
    </lineage>
</organism>
<evidence type="ECO:0000313" key="1">
    <source>
        <dbReference type="EMBL" id="QGU95440.1"/>
    </source>
</evidence>
<evidence type="ECO:0000313" key="2">
    <source>
        <dbReference type="Proteomes" id="UP000422764"/>
    </source>
</evidence>
<keyword evidence="2" id="KW-1185">Reference proteome</keyword>
<gene>
    <name evidence="1" type="ORF">GOM49_10380</name>
</gene>
<dbReference type="InterPro" id="IPR011664">
    <property type="entry name" value="Abi_system_AbiD/AbiF-like"/>
</dbReference>
<dbReference type="Pfam" id="PF07751">
    <property type="entry name" value="Abi_2"/>
    <property type="match status" value="1"/>
</dbReference>
<dbReference type="Proteomes" id="UP000422764">
    <property type="component" value="Chromosome"/>
</dbReference>
<reference evidence="1 2" key="1">
    <citation type="submission" date="2019-12" db="EMBL/GenBank/DDBJ databases">
        <title>Genome sequenceing of Clostridium bovifaecis.</title>
        <authorList>
            <person name="Yao Y."/>
        </authorList>
    </citation>
    <scope>NUCLEOTIDE SEQUENCE [LARGE SCALE GENOMIC DNA]</scope>
    <source>
        <strain evidence="1 2">BXX</strain>
    </source>
</reference>
<protein>
    <submittedName>
        <fullName evidence="1">Abortive infection bacteriophage resistance protein</fullName>
    </submittedName>
</protein>
<dbReference type="InterPro" id="IPR017034">
    <property type="entry name" value="Abi_system_AbiD/AbiF"/>
</dbReference>
<dbReference type="EMBL" id="CP046522">
    <property type="protein sequence ID" value="QGU95440.1"/>
    <property type="molecule type" value="Genomic_DNA"/>
</dbReference>
<proteinExistence type="predicted"/>
<dbReference type="AlphaFoldDB" id="A0A6I6ET39"/>
<dbReference type="PIRSF" id="PIRSF034934">
    <property type="entry name" value="AbiF_AbiD"/>
    <property type="match status" value="1"/>
</dbReference>
<accession>A0A6I6ET39</accession>
<sequence length="292" mass="35127">MEEDFKVSEIKPFKTFEEQIEILKYRGLIIHDRERVIKTLQHVNYYRISGYTLTLRKNDVFYKGITFDNVMELYNFDCELRTLLSYLLENVEISFRTHIAYYHAEKYGAIGYLNSDGFEDANYYSQFIDELNNIIKNENRSNEVFIKHYKDKYDNRFPLWVVVELLSFGSLSRLYRNSSFEIKQKIAVENYEIKYDYIQNWLHGLVILRNICAHRGRLYNRPMSIKPKISNKDKKLGIRNDLVFIYIFILKKLIKDDKVWTNFLSMLKNTIKRYPFVELANLGFPSNWIDIL</sequence>
<name>A0A6I6ET39_9CLOT</name>